<feature type="region of interest" description="Disordered" evidence="1">
    <location>
        <begin position="75"/>
        <end position="117"/>
    </location>
</feature>
<organism evidence="2 3">
    <name type="scientific">Ophiocordyceps australis</name>
    <dbReference type="NCBI Taxonomy" id="1399860"/>
    <lineage>
        <taxon>Eukaryota</taxon>
        <taxon>Fungi</taxon>
        <taxon>Dikarya</taxon>
        <taxon>Ascomycota</taxon>
        <taxon>Pezizomycotina</taxon>
        <taxon>Sordariomycetes</taxon>
        <taxon>Hypocreomycetidae</taxon>
        <taxon>Hypocreales</taxon>
        <taxon>Ophiocordycipitaceae</taxon>
        <taxon>Ophiocordyceps</taxon>
    </lineage>
</organism>
<dbReference type="OrthoDB" id="20105at2759"/>
<feature type="compositionally biased region" description="Polar residues" evidence="1">
    <location>
        <begin position="265"/>
        <end position="276"/>
    </location>
</feature>
<feature type="compositionally biased region" description="Basic and acidic residues" evidence="1">
    <location>
        <begin position="385"/>
        <end position="418"/>
    </location>
</feature>
<dbReference type="AlphaFoldDB" id="A0A2C5YA61"/>
<keyword evidence="3" id="KW-1185">Reference proteome</keyword>
<dbReference type="EMBL" id="NJEU01001570">
    <property type="protein sequence ID" value="PHH64142.1"/>
    <property type="molecule type" value="Genomic_DNA"/>
</dbReference>
<evidence type="ECO:0000256" key="1">
    <source>
        <dbReference type="SAM" id="MobiDB-lite"/>
    </source>
</evidence>
<feature type="compositionally biased region" description="Pro residues" evidence="1">
    <location>
        <begin position="21"/>
        <end position="32"/>
    </location>
</feature>
<dbReference type="Proteomes" id="UP000224854">
    <property type="component" value="Unassembled WGS sequence"/>
</dbReference>
<proteinExistence type="predicted"/>
<gene>
    <name evidence="2" type="ORF">CDD82_1803</name>
</gene>
<reference evidence="2 3" key="1">
    <citation type="submission" date="2017-06" db="EMBL/GenBank/DDBJ databases">
        <title>Ant-infecting Ophiocordyceps genomes reveal a high diversity of potential behavioral manipulation genes and a possible major role for enterotoxins.</title>
        <authorList>
            <person name="De Bekker C."/>
            <person name="Evans H.C."/>
            <person name="Brachmann A."/>
            <person name="Hughes D.P."/>
        </authorList>
    </citation>
    <scope>NUCLEOTIDE SEQUENCE [LARGE SCALE GENOMIC DNA]</scope>
    <source>
        <strain evidence="2 3">1348a</strain>
    </source>
</reference>
<protein>
    <submittedName>
        <fullName evidence="2">Uncharacterized protein</fullName>
    </submittedName>
</protein>
<feature type="region of interest" description="Disordered" evidence="1">
    <location>
        <begin position="1"/>
        <end position="47"/>
    </location>
</feature>
<evidence type="ECO:0000313" key="2">
    <source>
        <dbReference type="EMBL" id="PHH64142.1"/>
    </source>
</evidence>
<accession>A0A2C5YA61</accession>
<sequence>MLTLKQPPSSSYGYRSVHDLPTPPSTSRPSPPLTYQEGTYTKSSAFSRAHSPIGHLMSAPHRGLPPPAAMALHAQQPASTGVPPLAHHAQPSAALAQQTHQWSALPPPPQQWQGAEESMRNWLLAKAEEEKTRQEEEKTRQESLRLEQRRVEMDMLRASLGGGIPPPMVPLVFAGMAGGSLPQAALEWAQQFMQHAAHGSSVAAQLPPPQRQHSPDHAQREPHAHYLGPSSNPPPGPVAYGPYPASPARPRGQTVTGALGRQPSIAAQATQPSAAQITAYHQPPQPQVAAQQESSPSIYFHHWQPPSSHGASSSNRPGTPSGESQRKRRSAALSQQPSSEPRLRSPPAFIQSSLSNPPPGRRSHKRQRSDVSWYRSPGGQAQGHLADEPDRASRARSPSRGEAHIDFSREPRTTESRKHSVSALLSQDASEIHHHASRTAFRSTLGPRTQDEPALRDRPSSPHAKGDMRLRGGSSAESER</sequence>
<feature type="region of interest" description="Disordered" evidence="1">
    <location>
        <begin position="199"/>
        <end position="480"/>
    </location>
</feature>
<evidence type="ECO:0000313" key="3">
    <source>
        <dbReference type="Proteomes" id="UP000224854"/>
    </source>
</evidence>
<name>A0A2C5YA61_9HYPO</name>
<feature type="compositionally biased region" description="Polar residues" evidence="1">
    <location>
        <begin position="36"/>
        <end position="46"/>
    </location>
</feature>
<feature type="compositionally biased region" description="Polar residues" evidence="1">
    <location>
        <begin position="1"/>
        <end position="13"/>
    </location>
</feature>
<feature type="compositionally biased region" description="Polar residues" evidence="1">
    <location>
        <begin position="305"/>
        <end position="323"/>
    </location>
</feature>
<comment type="caution">
    <text evidence="2">The sequence shown here is derived from an EMBL/GenBank/DDBJ whole genome shotgun (WGS) entry which is preliminary data.</text>
</comment>
<feature type="compositionally biased region" description="Low complexity" evidence="1">
    <location>
        <begin position="287"/>
        <end position="297"/>
    </location>
</feature>
<feature type="compositionally biased region" description="Basic and acidic residues" evidence="1">
    <location>
        <begin position="213"/>
        <end position="224"/>
    </location>
</feature>
<feature type="compositionally biased region" description="Low complexity" evidence="1">
    <location>
        <begin position="238"/>
        <end position="248"/>
    </location>
</feature>
<feature type="compositionally biased region" description="Basic and acidic residues" evidence="1">
    <location>
        <begin position="449"/>
        <end position="470"/>
    </location>
</feature>